<dbReference type="AlphaFoldDB" id="A0A1W9HQM3"/>
<organism evidence="2 3">
    <name type="scientific">Candidatus Raskinella chloraquaticus</name>
    <dbReference type="NCBI Taxonomy" id="1951219"/>
    <lineage>
        <taxon>Bacteria</taxon>
        <taxon>Pseudomonadati</taxon>
        <taxon>Pseudomonadota</taxon>
        <taxon>Alphaproteobacteria</taxon>
        <taxon>Hyphomicrobiales</taxon>
        <taxon>Phreatobacteraceae</taxon>
        <taxon>Candidatus Raskinella</taxon>
    </lineage>
</organism>
<dbReference type="STRING" id="1827387.A4S15_03140"/>
<comment type="caution">
    <text evidence="2">The sequence shown here is derived from an EMBL/GenBank/DDBJ whole genome shotgun (WGS) entry which is preliminary data.</text>
</comment>
<sequence>MGFLIKAAFWLSVVVVLLPAPEGSEGGTRMIGTTEAVSLLSAALNDARGFCQRNPEACVTGTQAAQTFGQKAQYASRLLHDFISDRVDTGVTSASTPTPSAHSKGRAPGGSIDTLSPADLEPTWRSPDIRQASLKRS</sequence>
<feature type="region of interest" description="Disordered" evidence="1">
    <location>
        <begin position="89"/>
        <end position="137"/>
    </location>
</feature>
<gene>
    <name evidence="2" type="ORF">A4S15_03140</name>
</gene>
<evidence type="ECO:0000313" key="2">
    <source>
        <dbReference type="EMBL" id="OQW49716.1"/>
    </source>
</evidence>
<evidence type="ECO:0008006" key="4">
    <source>
        <dbReference type="Google" id="ProtNLM"/>
    </source>
</evidence>
<dbReference type="EMBL" id="LWDL01000031">
    <property type="protein sequence ID" value="OQW49716.1"/>
    <property type="molecule type" value="Genomic_DNA"/>
</dbReference>
<dbReference type="Pfam" id="PF17264">
    <property type="entry name" value="DUF5330"/>
    <property type="match status" value="1"/>
</dbReference>
<accession>A0A1W9HQM3</accession>
<proteinExistence type="predicted"/>
<name>A0A1W9HQM3_9HYPH</name>
<reference evidence="2 3" key="1">
    <citation type="journal article" date="2017" name="Water Res.">
        <title>Comammox in drinking water systems.</title>
        <authorList>
            <person name="Wang Y."/>
            <person name="Ma L."/>
            <person name="Mao Y."/>
            <person name="Jiang X."/>
            <person name="Xia Y."/>
            <person name="Yu K."/>
            <person name="Li B."/>
            <person name="Zhang T."/>
        </authorList>
    </citation>
    <scope>NUCLEOTIDE SEQUENCE [LARGE SCALE GENOMIC DNA]</scope>
    <source>
        <strain evidence="2">SG_bin8</strain>
    </source>
</reference>
<feature type="compositionally biased region" description="Low complexity" evidence="1">
    <location>
        <begin position="92"/>
        <end position="101"/>
    </location>
</feature>
<evidence type="ECO:0000313" key="3">
    <source>
        <dbReference type="Proteomes" id="UP000192872"/>
    </source>
</evidence>
<evidence type="ECO:0000256" key="1">
    <source>
        <dbReference type="SAM" id="MobiDB-lite"/>
    </source>
</evidence>
<protein>
    <recommendedName>
        <fullName evidence="4">DUF5330 domain-containing protein</fullName>
    </recommendedName>
</protein>
<dbReference type="RefSeq" id="WP_376799939.1">
    <property type="nucleotide sequence ID" value="NZ_DBNB01000008.1"/>
</dbReference>
<dbReference type="InterPro" id="IPR035220">
    <property type="entry name" value="DUF5330"/>
</dbReference>
<dbReference type="Proteomes" id="UP000192872">
    <property type="component" value="Unassembled WGS sequence"/>
</dbReference>